<comment type="caution">
    <text evidence="3">The sequence shown here is derived from an EMBL/GenBank/DDBJ whole genome shotgun (WGS) entry which is preliminary data.</text>
</comment>
<dbReference type="Gene3D" id="1.10.287.470">
    <property type="entry name" value="Helix hairpin bin"/>
    <property type="match status" value="1"/>
</dbReference>
<dbReference type="Gene3D" id="2.40.50.100">
    <property type="match status" value="1"/>
</dbReference>
<proteinExistence type="inferred from homology"/>
<feature type="domain" description="CzcB-like barrel-sandwich hybrid" evidence="2">
    <location>
        <begin position="84"/>
        <end position="220"/>
    </location>
</feature>
<dbReference type="AlphaFoldDB" id="A0A6M1RWK4"/>
<dbReference type="Pfam" id="PF25973">
    <property type="entry name" value="BSH_CzcB"/>
    <property type="match status" value="1"/>
</dbReference>
<evidence type="ECO:0000313" key="3">
    <source>
        <dbReference type="EMBL" id="NGO66174.1"/>
    </source>
</evidence>
<dbReference type="GO" id="GO:0015562">
    <property type="term" value="F:efflux transmembrane transporter activity"/>
    <property type="evidence" value="ECO:0007669"/>
    <property type="project" value="TreeGrafter"/>
</dbReference>
<evidence type="ECO:0000259" key="2">
    <source>
        <dbReference type="Pfam" id="PF25973"/>
    </source>
</evidence>
<dbReference type="GO" id="GO:1990281">
    <property type="term" value="C:efflux pump complex"/>
    <property type="evidence" value="ECO:0007669"/>
    <property type="project" value="TreeGrafter"/>
</dbReference>
<comment type="similarity">
    <text evidence="1">Belongs to the membrane fusion protein (MFP) (TC 8.A.1) family.</text>
</comment>
<name>A0A6M1RWK4_9HYPH</name>
<dbReference type="NCBIfam" id="TIGR01730">
    <property type="entry name" value="RND_mfp"/>
    <property type="match status" value="1"/>
</dbReference>
<sequence>MLPFPRRRAPAHPWSRQQILIGWRYWPALVALAIPLALSGCGDEKGETPHAETFVRTIIAEKTPYARTITLTGEISARTMSDLSFRVSGRIIERNADVGSQVKAGDVLARLDAEEQQADLASAEATVRSAESLVDQRQATLRRQQELLTKGFTTRSDFDAADAAYNSAVNSAEGARAALANTREALGYTLLKAEADGIIVERKAEIGQLTQAAQTVFRLAHNGQRDAIFRFYETPFINAGARVSDEMSIALVNDPKVTAIGKIREISPTVDPATGTVRVKVGLADTPEAMTLGSAVTGTGTLQQVEIIVLPWTALATEAGEPAVWVLDPKTNTVERRRIHIFLYEKGRILVSDGLEPGTIVVSEGTKLLRNGQTVTVLPEVTQ</sequence>
<dbReference type="Gene3D" id="2.40.420.20">
    <property type="match status" value="1"/>
</dbReference>
<dbReference type="Proteomes" id="UP000477849">
    <property type="component" value="Unassembled WGS sequence"/>
</dbReference>
<gene>
    <name evidence="3" type="ORF">G6N76_21160</name>
</gene>
<dbReference type="InterPro" id="IPR058647">
    <property type="entry name" value="BSH_CzcB-like"/>
</dbReference>
<dbReference type="PANTHER" id="PTHR30469:SF38">
    <property type="entry name" value="HLYD FAMILY SECRETION PROTEIN"/>
    <property type="match status" value="1"/>
</dbReference>
<dbReference type="PANTHER" id="PTHR30469">
    <property type="entry name" value="MULTIDRUG RESISTANCE PROTEIN MDTA"/>
    <property type="match status" value="1"/>
</dbReference>
<dbReference type="RefSeq" id="WP_163901690.1">
    <property type="nucleotide sequence ID" value="NZ_CP048427.1"/>
</dbReference>
<dbReference type="SUPFAM" id="SSF111369">
    <property type="entry name" value="HlyD-like secretion proteins"/>
    <property type="match status" value="1"/>
</dbReference>
<dbReference type="InterPro" id="IPR006143">
    <property type="entry name" value="RND_pump_MFP"/>
</dbReference>
<dbReference type="Gene3D" id="2.40.30.170">
    <property type="match status" value="1"/>
</dbReference>
<accession>A0A6M1RWK4</accession>
<reference evidence="3 4" key="1">
    <citation type="submission" date="2020-02" db="EMBL/GenBank/DDBJ databases">
        <title>Genome sequence of the type strain CCBAU10050 of Rhizobium daejeonense.</title>
        <authorList>
            <person name="Gao J."/>
            <person name="Sun J."/>
        </authorList>
    </citation>
    <scope>NUCLEOTIDE SEQUENCE [LARGE SCALE GENOMIC DNA]</scope>
    <source>
        <strain evidence="3 4">CCBAU10050</strain>
    </source>
</reference>
<evidence type="ECO:0000256" key="1">
    <source>
        <dbReference type="ARBA" id="ARBA00009477"/>
    </source>
</evidence>
<protein>
    <submittedName>
        <fullName evidence="3">Efflux RND transporter periplasmic adaptor subunit</fullName>
    </submittedName>
</protein>
<organism evidence="3 4">
    <name type="scientific">Rhizobium daejeonense</name>
    <dbReference type="NCBI Taxonomy" id="240521"/>
    <lineage>
        <taxon>Bacteria</taxon>
        <taxon>Pseudomonadati</taxon>
        <taxon>Pseudomonadota</taxon>
        <taxon>Alphaproteobacteria</taxon>
        <taxon>Hyphomicrobiales</taxon>
        <taxon>Rhizobiaceae</taxon>
        <taxon>Rhizobium/Agrobacterium group</taxon>
        <taxon>Rhizobium</taxon>
    </lineage>
</organism>
<evidence type="ECO:0000313" key="4">
    <source>
        <dbReference type="Proteomes" id="UP000477849"/>
    </source>
</evidence>
<dbReference type="EMBL" id="JAAKZH010000009">
    <property type="protein sequence ID" value="NGO66174.1"/>
    <property type="molecule type" value="Genomic_DNA"/>
</dbReference>
<keyword evidence="4" id="KW-1185">Reference proteome</keyword>